<dbReference type="Gene3D" id="2.60.40.10">
    <property type="entry name" value="Immunoglobulins"/>
    <property type="match status" value="1"/>
</dbReference>
<organism evidence="3 4">
    <name type="scientific">Botrimarina hoheduenensis</name>
    <dbReference type="NCBI Taxonomy" id="2528000"/>
    <lineage>
        <taxon>Bacteria</taxon>
        <taxon>Pseudomonadati</taxon>
        <taxon>Planctomycetota</taxon>
        <taxon>Planctomycetia</taxon>
        <taxon>Pirellulales</taxon>
        <taxon>Lacipirellulaceae</taxon>
        <taxon>Botrimarina</taxon>
    </lineage>
</organism>
<dbReference type="GO" id="GO:0000272">
    <property type="term" value="P:polysaccharide catabolic process"/>
    <property type="evidence" value="ECO:0007669"/>
    <property type="project" value="InterPro"/>
</dbReference>
<dbReference type="Gene3D" id="3.40.630.40">
    <property type="entry name" value="Zn-dependent exopeptidases"/>
    <property type="match status" value="1"/>
</dbReference>
<feature type="domain" description="Fibronectin type-III" evidence="2">
    <location>
        <begin position="465"/>
        <end position="564"/>
    </location>
</feature>
<dbReference type="EMBL" id="SJPH01000001">
    <property type="protein sequence ID" value="TWT48836.1"/>
    <property type="molecule type" value="Genomic_DNA"/>
</dbReference>
<dbReference type="InterPro" id="IPR013783">
    <property type="entry name" value="Ig-like_fold"/>
</dbReference>
<accession>A0A5C5WD37</accession>
<dbReference type="Pfam" id="PF25275">
    <property type="entry name" value="Golvesin_C"/>
    <property type="match status" value="2"/>
</dbReference>
<dbReference type="GO" id="GO:0008745">
    <property type="term" value="F:N-acetylmuramoyl-L-alanine amidase activity"/>
    <property type="evidence" value="ECO:0007669"/>
    <property type="project" value="InterPro"/>
</dbReference>
<keyword evidence="4" id="KW-1185">Reference proteome</keyword>
<name>A0A5C5WD37_9BACT</name>
<feature type="compositionally biased region" description="Basic and acidic residues" evidence="1">
    <location>
        <begin position="1098"/>
        <end position="1126"/>
    </location>
</feature>
<dbReference type="InterPro" id="IPR003961">
    <property type="entry name" value="FN3_dom"/>
</dbReference>
<feature type="region of interest" description="Disordered" evidence="1">
    <location>
        <begin position="1098"/>
        <end position="1140"/>
    </location>
</feature>
<dbReference type="SMART" id="SM00646">
    <property type="entry name" value="Ami_3"/>
    <property type="match status" value="1"/>
</dbReference>
<protein>
    <submittedName>
        <fullName evidence="3">AmiA-like protein</fullName>
    </submittedName>
</protein>
<dbReference type="Gene3D" id="1.10.1330.10">
    <property type="entry name" value="Dockerin domain"/>
    <property type="match status" value="1"/>
</dbReference>
<dbReference type="InterPro" id="IPR036116">
    <property type="entry name" value="FN3_sf"/>
</dbReference>
<proteinExistence type="predicted"/>
<dbReference type="SUPFAM" id="SSF63446">
    <property type="entry name" value="Type I dockerin domain"/>
    <property type="match status" value="1"/>
</dbReference>
<dbReference type="CDD" id="cd00063">
    <property type="entry name" value="FN3"/>
    <property type="match status" value="1"/>
</dbReference>
<dbReference type="PROSITE" id="PS50853">
    <property type="entry name" value="FN3"/>
    <property type="match status" value="1"/>
</dbReference>
<dbReference type="SMART" id="SM00060">
    <property type="entry name" value="FN3"/>
    <property type="match status" value="1"/>
</dbReference>
<dbReference type="Proteomes" id="UP000318995">
    <property type="component" value="Unassembled WGS sequence"/>
</dbReference>
<sequence length="1140" mass="121229">MFFTLLAAQAATPSRGRDRALVIESLEKRELLAAAGLVEIGQQPSGALDDKIVYVHGGHGYTATGSSWGYQRPLLLDMVEDLGNQDQMTYLVDYLWNAGATVVPLRPVGHQPNEVVLDNDDVEVTFTGAWSNSSSSIYFGSAGDVPYRFATTSTTETATAQYRPNISEEGFYPVYAWTRSGSDRAEDHLYRVHHSGGATEVTINHRRVGNGLVYLGTFHFEAGNAGYVEISNQSATAGNVVIADMIRFGNGMGDINRGGGVSGETRENEAGLYWVEWHVSRSQGIPTSEYRTSSSDSSATVSLSPRYAEYMNREQDGSLSDRVFVSFHSNASTGNPATATSRGVVGLHNTANGGATPNQLFLAQTLAQQVNNDLVAQNGQFEHNWQNRTSLTFQTTFNYGEINNSVINNEFDATIVETGFHDNTLDAQMLRDPRVRDAIARATYQGIVDYFVQVDGGATANIDAPPKVASLNAESTAPGEVTLKWVATPANAYSGGTPTGYTIYASTNGYGFDGGTFVAGGALNTHTLTGLDPAQTYYFKIVANNAGGQSVGSEVVAAKPSADTAKILIVNGFDRLERSLVPKESFTGSATLTADRVRPRFANSMDYAVQIGDALAAAGARAAVSTASNEGLQSGAVALAEYDAVFWIAGEESTADETFNALEQNLMTAYLAQGGKLFVSGSEIGWDLEAQNGGAAFFNNTLRADYVADDANTYSASGTPGSIFEGLALQFDNGERFYDVTFPDVIVPTAGSGAITAMNYGGGAGAAIQYDGGAAGERVVLLGFPFETITDDSIRTQAIARVLDFFDIDSTPPIIVTRRTEILLNNDDGAPTFTTNGVWLNTGAFSLDLLTEVYELAGSDNARANWQTTLPEAGRVEVFVIYTANAQNATSVNYDITTPSGTFTANVNQQTQSRTWVSLGSENTSAGPITISLDADQSSPNIDRVVADAVRIFLDVDVVATGDFNNDGSVDIADYTVWRDSLGANVVAGEAGDADFDGVVTQADYDIWVATFGQSVPVASSAARSFLAASAGLTIVEGFEADELQPVVKSVDAAFALSVASSDSAASGDVPRARSLGSPAERGAARRLDLLLAARSAQRGETDRLVSFERDSDRQDAGEQTQREEAFAGWQRFGRRVGSS</sequence>
<dbReference type="GO" id="GO:0009253">
    <property type="term" value="P:peptidoglycan catabolic process"/>
    <property type="evidence" value="ECO:0007669"/>
    <property type="project" value="InterPro"/>
</dbReference>
<dbReference type="PROSITE" id="PS00018">
    <property type="entry name" value="EF_HAND_1"/>
    <property type="match status" value="1"/>
</dbReference>
<reference evidence="3 4" key="1">
    <citation type="submission" date="2019-02" db="EMBL/GenBank/DDBJ databases">
        <title>Deep-cultivation of Planctomycetes and their phenomic and genomic characterization uncovers novel biology.</title>
        <authorList>
            <person name="Wiegand S."/>
            <person name="Jogler M."/>
            <person name="Boedeker C."/>
            <person name="Pinto D."/>
            <person name="Vollmers J."/>
            <person name="Rivas-Marin E."/>
            <person name="Kohn T."/>
            <person name="Peeters S.H."/>
            <person name="Heuer A."/>
            <person name="Rast P."/>
            <person name="Oberbeckmann S."/>
            <person name="Bunk B."/>
            <person name="Jeske O."/>
            <person name="Meyerdierks A."/>
            <person name="Storesund J.E."/>
            <person name="Kallscheuer N."/>
            <person name="Luecker S."/>
            <person name="Lage O.M."/>
            <person name="Pohl T."/>
            <person name="Merkel B.J."/>
            <person name="Hornburger P."/>
            <person name="Mueller R.-W."/>
            <person name="Bruemmer F."/>
            <person name="Labrenz M."/>
            <person name="Spormann A.M."/>
            <person name="Op Den Camp H."/>
            <person name="Overmann J."/>
            <person name="Amann R."/>
            <person name="Jetten M.S.M."/>
            <person name="Mascher T."/>
            <person name="Medema M.H."/>
            <person name="Devos D.P."/>
            <person name="Kaster A.-K."/>
            <person name="Ovreas L."/>
            <person name="Rohde M."/>
            <person name="Galperin M.Y."/>
            <person name="Jogler C."/>
        </authorList>
    </citation>
    <scope>NUCLEOTIDE SEQUENCE [LARGE SCALE GENOMIC DNA]</scope>
    <source>
        <strain evidence="3 4">Pla111</strain>
    </source>
</reference>
<comment type="caution">
    <text evidence="3">The sequence shown here is derived from an EMBL/GenBank/DDBJ whole genome shotgun (WGS) entry which is preliminary data.</text>
</comment>
<dbReference type="Pfam" id="PF01520">
    <property type="entry name" value="Amidase_3"/>
    <property type="match status" value="1"/>
</dbReference>
<gene>
    <name evidence="3" type="ORF">Pla111_06120</name>
</gene>
<dbReference type="AlphaFoldDB" id="A0A5C5WD37"/>
<evidence type="ECO:0000259" key="2">
    <source>
        <dbReference type="PROSITE" id="PS50853"/>
    </source>
</evidence>
<dbReference type="InterPro" id="IPR018247">
    <property type="entry name" value="EF_Hand_1_Ca_BS"/>
</dbReference>
<dbReference type="SUPFAM" id="SSF49265">
    <property type="entry name" value="Fibronectin type III"/>
    <property type="match status" value="1"/>
</dbReference>
<dbReference type="InterPro" id="IPR002508">
    <property type="entry name" value="MurNAc-LAA_cat"/>
</dbReference>
<dbReference type="InterPro" id="IPR036439">
    <property type="entry name" value="Dockerin_dom_sf"/>
</dbReference>
<dbReference type="SUPFAM" id="SSF53187">
    <property type="entry name" value="Zn-dependent exopeptidases"/>
    <property type="match status" value="1"/>
</dbReference>
<evidence type="ECO:0000313" key="4">
    <source>
        <dbReference type="Proteomes" id="UP000318995"/>
    </source>
</evidence>
<evidence type="ECO:0000256" key="1">
    <source>
        <dbReference type="SAM" id="MobiDB-lite"/>
    </source>
</evidence>
<evidence type="ECO:0000313" key="3">
    <source>
        <dbReference type="EMBL" id="TWT48836.1"/>
    </source>
</evidence>
<dbReference type="Pfam" id="PF00041">
    <property type="entry name" value="fn3"/>
    <property type="match status" value="1"/>
</dbReference>
<dbReference type="InterPro" id="IPR033803">
    <property type="entry name" value="CBD-like_Golvesin-Xly"/>
</dbReference>